<dbReference type="GO" id="GO:1990904">
    <property type="term" value="C:ribonucleoprotein complex"/>
    <property type="evidence" value="ECO:0007669"/>
    <property type="project" value="UniProtKB-KW"/>
</dbReference>
<evidence type="ECO:0000256" key="1">
    <source>
        <dbReference type="ARBA" id="ARBA00004173"/>
    </source>
</evidence>
<sequence length="183" mass="21138">MPRNFFMSGPAPIRRTLRYLEGSPYALRDQVRILNIFFRSRDLAHKGTREFVFHNFPQLQYKNPDVQLLTFLNLMPTPYIQAFLENGEKVHIDLFDHTRQEVQDRVLQVLCKGQSILSAEAKARQTIANPANFGKGFLRHCICAVPGQTPCPGAVTFPHFMRRKYYEDPTDPDSPLKDLSDEQ</sequence>
<dbReference type="InterPro" id="IPR036249">
    <property type="entry name" value="Thioredoxin-like_sf"/>
</dbReference>
<evidence type="ECO:0000256" key="5">
    <source>
        <dbReference type="ARBA" id="ARBA00023274"/>
    </source>
</evidence>
<dbReference type="SUPFAM" id="SSF52833">
    <property type="entry name" value="Thioredoxin-like"/>
    <property type="match status" value="1"/>
</dbReference>
<name>A0A1D1UZN5_RAMVA</name>
<keyword evidence="3" id="KW-0689">Ribosomal protein</keyword>
<dbReference type="PANTHER" id="PTHR13274">
    <property type="entry name" value="MITOCHONDRIAL RIBOSOMAL PROTEIN S25"/>
    <property type="match status" value="1"/>
</dbReference>
<keyword evidence="4" id="KW-0496">Mitochondrion</keyword>
<dbReference type="Gene3D" id="3.40.30.10">
    <property type="entry name" value="Glutaredoxin"/>
    <property type="match status" value="1"/>
</dbReference>
<dbReference type="STRING" id="947166.A0A1D1UZN5"/>
<dbReference type="Proteomes" id="UP000186922">
    <property type="component" value="Unassembled WGS sequence"/>
</dbReference>
<comment type="subcellular location">
    <subcellularLocation>
        <location evidence="1">Mitochondrion</location>
    </subcellularLocation>
</comment>
<evidence type="ECO:0000256" key="6">
    <source>
        <dbReference type="ARBA" id="ARBA00035139"/>
    </source>
</evidence>
<reference evidence="9 10" key="1">
    <citation type="journal article" date="2016" name="Nat. Commun.">
        <title>Extremotolerant tardigrade genome and improved radiotolerance of human cultured cells by tardigrade-unique protein.</title>
        <authorList>
            <person name="Hashimoto T."/>
            <person name="Horikawa D.D."/>
            <person name="Saito Y."/>
            <person name="Kuwahara H."/>
            <person name="Kozuka-Hata H."/>
            <person name="Shin-I T."/>
            <person name="Minakuchi Y."/>
            <person name="Ohishi K."/>
            <person name="Motoyama A."/>
            <person name="Aizu T."/>
            <person name="Enomoto A."/>
            <person name="Kondo K."/>
            <person name="Tanaka S."/>
            <person name="Hara Y."/>
            <person name="Koshikawa S."/>
            <person name="Sagara H."/>
            <person name="Miura T."/>
            <person name="Yokobori S."/>
            <person name="Miyagawa K."/>
            <person name="Suzuki Y."/>
            <person name="Kubo T."/>
            <person name="Oyama M."/>
            <person name="Kohara Y."/>
            <person name="Fujiyama A."/>
            <person name="Arakawa K."/>
            <person name="Katayama T."/>
            <person name="Toyoda A."/>
            <person name="Kunieda T."/>
        </authorList>
    </citation>
    <scope>NUCLEOTIDE SEQUENCE [LARGE SCALE GENOMIC DNA]</scope>
    <source>
        <strain evidence="9 10">YOKOZUNA-1</strain>
    </source>
</reference>
<evidence type="ECO:0000256" key="7">
    <source>
        <dbReference type="ARBA" id="ARBA00035369"/>
    </source>
</evidence>
<dbReference type="EMBL" id="BDGG01000002">
    <property type="protein sequence ID" value="GAU93122.1"/>
    <property type="molecule type" value="Genomic_DNA"/>
</dbReference>
<dbReference type="InterPro" id="IPR040049">
    <property type="entry name" value="Ribosomal_mS25/mL61"/>
</dbReference>
<comment type="caution">
    <text evidence="9">The sequence shown here is derived from an EMBL/GenBank/DDBJ whole genome shotgun (WGS) entry which is preliminary data.</text>
</comment>
<evidence type="ECO:0000313" key="9">
    <source>
        <dbReference type="EMBL" id="GAU93122.1"/>
    </source>
</evidence>
<dbReference type="OrthoDB" id="5919182at2759"/>
<evidence type="ECO:0000259" key="8">
    <source>
        <dbReference type="SMART" id="SM00916"/>
    </source>
</evidence>
<dbReference type="Pfam" id="PF05047">
    <property type="entry name" value="L51_S25_CI-B8"/>
    <property type="match status" value="1"/>
</dbReference>
<evidence type="ECO:0000256" key="3">
    <source>
        <dbReference type="ARBA" id="ARBA00022980"/>
    </source>
</evidence>
<comment type="similarity">
    <text evidence="2">Belongs to the mitochondrion-specific ribosomal protein mS25 family.</text>
</comment>
<dbReference type="SMART" id="SM00916">
    <property type="entry name" value="L51_S25_CI-B8"/>
    <property type="match status" value="1"/>
</dbReference>
<dbReference type="InterPro" id="IPR007741">
    <property type="entry name" value="Ribosomal_mL43/mS25/NADH_DH"/>
</dbReference>
<dbReference type="GO" id="GO:0005840">
    <property type="term" value="C:ribosome"/>
    <property type="evidence" value="ECO:0007669"/>
    <property type="project" value="UniProtKB-KW"/>
</dbReference>
<dbReference type="GO" id="GO:0005739">
    <property type="term" value="C:mitochondrion"/>
    <property type="evidence" value="ECO:0007669"/>
    <property type="project" value="UniProtKB-SubCell"/>
</dbReference>
<evidence type="ECO:0000256" key="4">
    <source>
        <dbReference type="ARBA" id="ARBA00023128"/>
    </source>
</evidence>
<protein>
    <recommendedName>
        <fullName evidence="6">Small ribosomal subunit protein mS25</fullName>
    </recommendedName>
    <alternativeName>
        <fullName evidence="7">28S ribosomal protein S25, mitochondrial</fullName>
    </alternativeName>
</protein>
<dbReference type="PANTHER" id="PTHR13274:SF2">
    <property type="entry name" value="SMALL RIBOSOMAL SUBUNIT PROTEIN MS25"/>
    <property type="match status" value="1"/>
</dbReference>
<accession>A0A1D1UZN5</accession>
<evidence type="ECO:0000256" key="2">
    <source>
        <dbReference type="ARBA" id="ARBA00008046"/>
    </source>
</evidence>
<keyword evidence="5" id="KW-0687">Ribonucleoprotein</keyword>
<feature type="domain" description="Ribosomal protein/NADH dehydrogenase" evidence="8">
    <location>
        <begin position="41"/>
        <end position="113"/>
    </location>
</feature>
<organism evidence="9 10">
    <name type="scientific">Ramazzottius varieornatus</name>
    <name type="common">Water bear</name>
    <name type="synonym">Tardigrade</name>
    <dbReference type="NCBI Taxonomy" id="947166"/>
    <lineage>
        <taxon>Eukaryota</taxon>
        <taxon>Metazoa</taxon>
        <taxon>Ecdysozoa</taxon>
        <taxon>Tardigrada</taxon>
        <taxon>Eutardigrada</taxon>
        <taxon>Parachela</taxon>
        <taxon>Hypsibioidea</taxon>
        <taxon>Ramazzottiidae</taxon>
        <taxon>Ramazzottius</taxon>
    </lineage>
</organism>
<dbReference type="GO" id="GO:0003735">
    <property type="term" value="F:structural constituent of ribosome"/>
    <property type="evidence" value="ECO:0007669"/>
    <property type="project" value="InterPro"/>
</dbReference>
<evidence type="ECO:0000313" key="10">
    <source>
        <dbReference type="Proteomes" id="UP000186922"/>
    </source>
</evidence>
<gene>
    <name evidence="9" type="primary">RvY_05109-1</name>
    <name evidence="9" type="synonym">RvY_05109.1</name>
    <name evidence="9" type="ORF">RvY_05109</name>
</gene>
<dbReference type="AlphaFoldDB" id="A0A1D1UZN5"/>
<proteinExistence type="inferred from homology"/>
<keyword evidence="10" id="KW-1185">Reference proteome</keyword>